<feature type="region of interest" description="Disordered" evidence="1">
    <location>
        <begin position="93"/>
        <end position="112"/>
    </location>
</feature>
<dbReference type="RefSeq" id="WP_135869517.1">
    <property type="nucleotide sequence ID" value="NZ_SRSC01000001.1"/>
</dbReference>
<dbReference type="Proteomes" id="UP000306416">
    <property type="component" value="Unassembled WGS sequence"/>
</dbReference>
<organism evidence="3 4">
    <name type="scientific">Geomonas terrae</name>
    <dbReference type="NCBI Taxonomy" id="2562681"/>
    <lineage>
        <taxon>Bacteria</taxon>
        <taxon>Pseudomonadati</taxon>
        <taxon>Thermodesulfobacteriota</taxon>
        <taxon>Desulfuromonadia</taxon>
        <taxon>Geobacterales</taxon>
        <taxon>Geobacteraceae</taxon>
        <taxon>Geomonas</taxon>
    </lineage>
</organism>
<dbReference type="EMBL" id="SRSC01000001">
    <property type="protein sequence ID" value="TGU75216.1"/>
    <property type="molecule type" value="Genomic_DNA"/>
</dbReference>
<protein>
    <submittedName>
        <fullName evidence="3">Uncharacterized protein</fullName>
    </submittedName>
</protein>
<gene>
    <name evidence="3" type="ORF">E4633_07140</name>
</gene>
<feature type="compositionally biased region" description="Low complexity" evidence="1">
    <location>
        <begin position="96"/>
        <end position="106"/>
    </location>
</feature>
<keyword evidence="2" id="KW-0732">Signal</keyword>
<feature type="chain" id="PRO_5020860254" evidence="2">
    <location>
        <begin position="18"/>
        <end position="358"/>
    </location>
</feature>
<accession>A0A4S1CPG8</accession>
<feature type="signal peptide" evidence="2">
    <location>
        <begin position="1"/>
        <end position="17"/>
    </location>
</feature>
<proteinExistence type="predicted"/>
<name>A0A4S1CPG8_9BACT</name>
<reference evidence="3 4" key="1">
    <citation type="submission" date="2019-04" db="EMBL/GenBank/DDBJ databases">
        <title>Geobacter oryzae sp. nov., ferric-reducing bacteria isolated from paddy soil.</title>
        <authorList>
            <person name="Xu Z."/>
            <person name="Masuda Y."/>
            <person name="Itoh H."/>
            <person name="Senoo K."/>
        </authorList>
    </citation>
    <scope>NUCLEOTIDE SEQUENCE [LARGE SCALE GENOMIC DNA]</scope>
    <source>
        <strain evidence="3 4">Red111</strain>
    </source>
</reference>
<sequence>MRRTVTALLVLSLTAAAAPHSEAIASALGQLEGLAGRSAGSVNVPMPSAPSPVGGMGAVKGLAGAASGKGMSGLNALDFGMQLLNIIDSMDAPSPAAAQQQQLQEQQQREQERLRALRQQSAEQLRSSWDNADAAHADAVDGVLDVPIRQGTAFFGTQLTPGGPLPGAAPAAQTAAQPATPSAPRAAVRQSGAYAAVQEPPQSTTEISPPHAEILAKGAEEFSRNATKDMLENALEKGIALLPNQWRAELIYEHQKKMRGFIDEIFTHLDARRLVNTIARGTPAEMAELEQEISKGTRESARKLAMSDDLLQDEEPTYALKLFKGEKVSAAETWSLIKGRVYNAGIEKTTGNLLFGGD</sequence>
<evidence type="ECO:0000313" key="4">
    <source>
        <dbReference type="Proteomes" id="UP000306416"/>
    </source>
</evidence>
<comment type="caution">
    <text evidence="3">The sequence shown here is derived from an EMBL/GenBank/DDBJ whole genome shotgun (WGS) entry which is preliminary data.</text>
</comment>
<evidence type="ECO:0000256" key="1">
    <source>
        <dbReference type="SAM" id="MobiDB-lite"/>
    </source>
</evidence>
<keyword evidence="4" id="KW-1185">Reference proteome</keyword>
<dbReference type="AlphaFoldDB" id="A0A4S1CPG8"/>
<evidence type="ECO:0000256" key="2">
    <source>
        <dbReference type="SAM" id="SignalP"/>
    </source>
</evidence>
<evidence type="ECO:0000313" key="3">
    <source>
        <dbReference type="EMBL" id="TGU75216.1"/>
    </source>
</evidence>